<dbReference type="InterPro" id="IPR043836">
    <property type="entry name" value="DHp"/>
</dbReference>
<dbReference type="CDD" id="cd00075">
    <property type="entry name" value="HATPase"/>
    <property type="match status" value="1"/>
</dbReference>
<dbReference type="EMBL" id="RBVA01000669">
    <property type="protein sequence ID" value="RMV94112.1"/>
    <property type="molecule type" value="Genomic_DNA"/>
</dbReference>
<dbReference type="Proteomes" id="UP000271531">
    <property type="component" value="Unassembled WGS sequence"/>
</dbReference>
<evidence type="ECO:0000259" key="1">
    <source>
        <dbReference type="SMART" id="SM00387"/>
    </source>
</evidence>
<organism evidence="2 3">
    <name type="scientific">Pseudomonas amygdali pv. tabaci</name>
    <name type="common">Pseudomonas syringae pv. tabaci</name>
    <dbReference type="NCBI Taxonomy" id="322"/>
    <lineage>
        <taxon>Bacteria</taxon>
        <taxon>Pseudomonadati</taxon>
        <taxon>Pseudomonadota</taxon>
        <taxon>Gammaproteobacteria</taxon>
        <taxon>Pseudomonadales</taxon>
        <taxon>Pseudomonadaceae</taxon>
        <taxon>Pseudomonas</taxon>
        <taxon>Pseudomonas amygdali</taxon>
    </lineage>
</organism>
<accession>A0A3M6GN25</accession>
<gene>
    <name evidence="2" type="ORF">ALP03_200094</name>
</gene>
<feature type="domain" description="Histidine kinase/HSP90-like ATPase" evidence="1">
    <location>
        <begin position="885"/>
        <end position="992"/>
    </location>
</feature>
<dbReference type="Pfam" id="PF13589">
    <property type="entry name" value="HATPase_c_3"/>
    <property type="match status" value="1"/>
</dbReference>
<dbReference type="AlphaFoldDB" id="A0A3M6GN25"/>
<evidence type="ECO:0000313" key="3">
    <source>
        <dbReference type="Proteomes" id="UP000271531"/>
    </source>
</evidence>
<dbReference type="Gene3D" id="3.30.565.10">
    <property type="entry name" value="Histidine kinase-like ATPase, C-terminal domain"/>
    <property type="match status" value="2"/>
</dbReference>
<dbReference type="SUPFAM" id="SSF55874">
    <property type="entry name" value="ATPase domain of HSP90 chaperone/DNA topoisomerase II/histidine kinase"/>
    <property type="match status" value="2"/>
</dbReference>
<evidence type="ECO:0000313" key="2">
    <source>
        <dbReference type="EMBL" id="RMV94112.1"/>
    </source>
</evidence>
<comment type="caution">
    <text evidence="2">The sequence shown here is derived from an EMBL/GenBank/DDBJ whole genome shotgun (WGS) entry which is preliminary data.</text>
</comment>
<dbReference type="SMART" id="SM00387">
    <property type="entry name" value="HATPase_c"/>
    <property type="match status" value="1"/>
</dbReference>
<dbReference type="InterPro" id="IPR036890">
    <property type="entry name" value="HATPase_C_sf"/>
</dbReference>
<dbReference type="InterPro" id="IPR003594">
    <property type="entry name" value="HATPase_dom"/>
</dbReference>
<dbReference type="Pfam" id="PF02518">
    <property type="entry name" value="HATPase_c"/>
    <property type="match status" value="1"/>
</dbReference>
<dbReference type="Pfam" id="PF19191">
    <property type="entry name" value="HEF_HK"/>
    <property type="match status" value="1"/>
</dbReference>
<sequence length="999" mass="114043">MTQLRVRARAVDMLGRQQIAGIPNAIHELFKNAHDAYAERVEVDYFRRNRVLVIRDDGYGMTRHDVENRWLTLGTESRVNANNEDDSDEWRGPKNLNKRAIMGEKGIGRLAIAVIAPITLLMSRASRPDGLSNLVVALVHWGLFEQPGLDVSSIDVPVEEFTGGTLPTRDQIGKMADKVAENIDSLKKQISPQALVRLKDDLESVRAIGPDLMDKTLNKNKEGAERDNPLSLAGNGYGTHFIVLPVAPELDEDIDGGIDNDSSKLERNLLGFSNLMTFAEPVINTEFRDHLPEGIEERIGSRSFFSDDDFNKTDQYFEGQFNENGQFEGVISIYGNKRPFVCNWNEGKGRTARCGPFYFRYGYVQGDAKETTLSPEDWVEISSKIKRCGGLYIYRDGVRVLPYGNSDVDWLDIEKRRTLKASDWFFSYRRGFGYVGISHSANGALVEKAGREGFRENLAYRDFRSILVNFFKQLAYEFFRESSPQGEDFRENKIRLKAEAALLDKQRKKADGRRKEFEELINEFNKKYNGAFFEKKGSEIEAELKKKIQALSEELDLGDFASSIRLIAADFNQRVRALYNQISLSLPRGLVLSKRLEKDWLAFGLMSKEIRESVLDPLRDRVESIIEAATKGRVNDVEKRSFALQDVQREKDNTVRDLIGLRRETADAIEIMQSTVQKVLKDEFAEIRVNIEVLVEEFTKRSAEHPDQLDSLRHDFEKKVFELKANETQLFESLKRQMLDLAEGIKDRETLDDRFAAIEARNQSLEEQVDFYSDYAQLGMSVGILQHEFLNASKGIRQGMADLKPWADRNPPLAEIYRRLRYFIEHLDGYLKALDPLGRRMHRSTVEISGEEIFNVLLNVFSAQLSDGDIEIIPTFEFRDFKVVCKSSVVLGAFINIIDNSIYWLNSRAADAKEIYLDADSRGFLISNNGPGIEERYQERIFEFGETQKVGGRGMGLAISREALQKEGFELELVQFGINKKPVFRISPMDIKEEKGSEE</sequence>
<reference evidence="2 3" key="1">
    <citation type="submission" date="2018-08" db="EMBL/GenBank/DDBJ databases">
        <title>Recombination of ecologically and evolutionarily significant loci maintains genetic cohesion in the Pseudomonas syringae species complex.</title>
        <authorList>
            <person name="Dillon M."/>
            <person name="Thakur S."/>
            <person name="Almeida R.N.D."/>
            <person name="Weir B.S."/>
            <person name="Guttman D.S."/>
        </authorList>
    </citation>
    <scope>NUCLEOTIDE SEQUENCE [LARGE SCALE GENOMIC DNA]</scope>
    <source>
        <strain evidence="2 3">ICMP 4525</strain>
    </source>
</reference>
<name>A0A3M6GN25_PSEAJ</name>
<protein>
    <recommendedName>
        <fullName evidence="1">Histidine kinase/HSP90-like ATPase domain-containing protein</fullName>
    </recommendedName>
</protein>
<proteinExistence type="predicted"/>